<name>A0A250KHA5_9BACT</name>
<evidence type="ECO:0000256" key="1">
    <source>
        <dbReference type="SAM" id="MobiDB-lite"/>
    </source>
</evidence>
<gene>
    <name evidence="2" type="ORF">PMEL1_01245</name>
</gene>
<dbReference type="AlphaFoldDB" id="A0A250KHA5"/>
<reference evidence="2 3" key="1">
    <citation type="submission" date="2017-05" db="EMBL/GenBank/DDBJ databases">
        <title>whole genome sequence of Prevotella melaninogenica GAI 07411.</title>
        <authorList>
            <person name="Kondo Y."/>
            <person name="Hoshino T."/>
        </authorList>
    </citation>
    <scope>NUCLEOTIDE SEQUENCE [LARGE SCALE GENOMIC DNA]</scope>
    <source>
        <strain evidence="2 3">GAI 07411</strain>
    </source>
</reference>
<proteinExistence type="predicted"/>
<accession>A0A250KHA5</accession>
<feature type="region of interest" description="Disordered" evidence="1">
    <location>
        <begin position="1"/>
        <end position="31"/>
    </location>
</feature>
<dbReference type="EMBL" id="AP018049">
    <property type="protein sequence ID" value="BBA29314.1"/>
    <property type="molecule type" value="Genomic_DNA"/>
</dbReference>
<dbReference type="Proteomes" id="UP000267517">
    <property type="component" value="Chromosome I"/>
</dbReference>
<sequence length="31" mass="3889">MFMKKNIYFHENNSRKDNSDDEKSELSFDYR</sequence>
<protein>
    <submittedName>
        <fullName evidence="2">Uncharacterized protein</fullName>
    </submittedName>
</protein>
<evidence type="ECO:0000313" key="2">
    <source>
        <dbReference type="EMBL" id="BBA29314.1"/>
    </source>
</evidence>
<organism evidence="2 3">
    <name type="scientific">Prevotella melaninogenica</name>
    <dbReference type="NCBI Taxonomy" id="28132"/>
    <lineage>
        <taxon>Bacteria</taxon>
        <taxon>Pseudomonadati</taxon>
        <taxon>Bacteroidota</taxon>
        <taxon>Bacteroidia</taxon>
        <taxon>Bacteroidales</taxon>
        <taxon>Prevotellaceae</taxon>
        <taxon>Prevotella</taxon>
    </lineage>
</organism>
<evidence type="ECO:0000313" key="3">
    <source>
        <dbReference type="Proteomes" id="UP000267517"/>
    </source>
</evidence>